<evidence type="ECO:0000313" key="2">
    <source>
        <dbReference type="EMBL" id="OGM32151.1"/>
    </source>
</evidence>
<keyword evidence="1" id="KW-0812">Transmembrane</keyword>
<gene>
    <name evidence="2" type="ORF">A3D01_02070</name>
</gene>
<name>A0A1F7YXZ3_9BACT</name>
<keyword evidence="1" id="KW-0472">Membrane</keyword>
<evidence type="ECO:0000313" key="3">
    <source>
        <dbReference type="Proteomes" id="UP000177169"/>
    </source>
</evidence>
<feature type="transmembrane region" description="Helical" evidence="1">
    <location>
        <begin position="35"/>
        <end position="55"/>
    </location>
</feature>
<dbReference type="EMBL" id="MGGR01000035">
    <property type="protein sequence ID" value="OGM32151.1"/>
    <property type="molecule type" value="Genomic_DNA"/>
</dbReference>
<keyword evidence="1" id="KW-1133">Transmembrane helix</keyword>
<dbReference type="Proteomes" id="UP000177169">
    <property type="component" value="Unassembled WGS sequence"/>
</dbReference>
<comment type="caution">
    <text evidence="2">The sequence shown here is derived from an EMBL/GenBank/DDBJ whole genome shotgun (WGS) entry which is preliminary data.</text>
</comment>
<dbReference type="STRING" id="1802505.A3D01_02070"/>
<protein>
    <submittedName>
        <fullName evidence="2">Uncharacterized protein</fullName>
    </submittedName>
</protein>
<dbReference type="AlphaFoldDB" id="A0A1F7YXZ3"/>
<accession>A0A1F7YXZ3</accession>
<reference evidence="2 3" key="1">
    <citation type="journal article" date="2016" name="Nat. Commun.">
        <title>Thousands of microbial genomes shed light on interconnected biogeochemical processes in an aquifer system.</title>
        <authorList>
            <person name="Anantharaman K."/>
            <person name="Brown C.T."/>
            <person name="Hug L.A."/>
            <person name="Sharon I."/>
            <person name="Castelle C.J."/>
            <person name="Probst A.J."/>
            <person name="Thomas B.C."/>
            <person name="Singh A."/>
            <person name="Wilkins M.J."/>
            <person name="Karaoz U."/>
            <person name="Brodie E.L."/>
            <person name="Williams K.H."/>
            <person name="Hubbard S.S."/>
            <person name="Banfield J.F."/>
        </authorList>
    </citation>
    <scope>NUCLEOTIDE SEQUENCE [LARGE SCALE GENOMIC DNA]</scope>
</reference>
<proteinExistence type="predicted"/>
<organism evidence="2 3">
    <name type="scientific">Candidatus Woesebacteria bacterium RIFCSPHIGHO2_02_FULL_39_13</name>
    <dbReference type="NCBI Taxonomy" id="1802505"/>
    <lineage>
        <taxon>Bacteria</taxon>
        <taxon>Candidatus Woeseibacteriota</taxon>
    </lineage>
</organism>
<sequence length="62" mass="6850">MKPILKKVLNPPWYVIIAAIVLGILLAALGNLPVALIGLVLFLYGLAGPALEIMWRRNSRQR</sequence>
<evidence type="ECO:0000256" key="1">
    <source>
        <dbReference type="SAM" id="Phobius"/>
    </source>
</evidence>
<feature type="transmembrane region" description="Helical" evidence="1">
    <location>
        <begin position="12"/>
        <end position="29"/>
    </location>
</feature>